<keyword evidence="1" id="KW-0732">Signal</keyword>
<protein>
    <recommendedName>
        <fullName evidence="4">Adhesin domain-containing protein</fullName>
    </recommendedName>
</protein>
<dbReference type="RefSeq" id="WP_305007538.1">
    <property type="nucleotide sequence ID" value="NZ_JAUQSY010000010.1"/>
</dbReference>
<feature type="chain" id="PRO_5047021214" description="Adhesin domain-containing protein" evidence="1">
    <location>
        <begin position="26"/>
        <end position="309"/>
    </location>
</feature>
<comment type="caution">
    <text evidence="2">The sequence shown here is derived from an EMBL/GenBank/DDBJ whole genome shotgun (WGS) entry which is preliminary data.</text>
</comment>
<keyword evidence="3" id="KW-1185">Reference proteome</keyword>
<dbReference type="EMBL" id="JAUQSY010000010">
    <property type="protein sequence ID" value="MDO7876184.1"/>
    <property type="molecule type" value="Genomic_DNA"/>
</dbReference>
<evidence type="ECO:0000256" key="1">
    <source>
        <dbReference type="SAM" id="SignalP"/>
    </source>
</evidence>
<reference evidence="2" key="1">
    <citation type="submission" date="2023-07" db="EMBL/GenBank/DDBJ databases">
        <authorList>
            <person name="Kim M.K."/>
        </authorList>
    </citation>
    <scope>NUCLEOTIDE SEQUENCE</scope>
    <source>
        <strain evidence="2">ASUV-10-1</strain>
    </source>
</reference>
<evidence type="ECO:0000313" key="3">
    <source>
        <dbReference type="Proteomes" id="UP001176429"/>
    </source>
</evidence>
<evidence type="ECO:0008006" key="4">
    <source>
        <dbReference type="Google" id="ProtNLM"/>
    </source>
</evidence>
<organism evidence="2 3">
    <name type="scientific">Hymenobacter aranciens</name>
    <dbReference type="NCBI Taxonomy" id="3063996"/>
    <lineage>
        <taxon>Bacteria</taxon>
        <taxon>Pseudomonadati</taxon>
        <taxon>Bacteroidota</taxon>
        <taxon>Cytophagia</taxon>
        <taxon>Cytophagales</taxon>
        <taxon>Hymenobacteraceae</taxon>
        <taxon>Hymenobacter</taxon>
    </lineage>
</organism>
<dbReference type="Proteomes" id="UP001176429">
    <property type="component" value="Unassembled WGS sequence"/>
</dbReference>
<sequence length="309" mass="33720">MMFLLRSWPLLLTLLTLAAAGPAHAQAPRTVQVLTRTLEQSFACPPGTLVRIRAEKATLRVQGWDQPTVQVVLRLSARHPDRAIAGQDLPAARHQLRQSGGVIDLVNYFSLPANAPALRADLRAEFTIHLPAAAAVEIVNAYGQTFLLDLTGRQQLTQDFGQITLQNLRGSLQTTLRYADLQATNTHLTFTCDADKSALRLTQAAGRYTIRNRYGSVYFAPTAALLGAFIDAERSAVTLAVPQLDHFRYRLATAQGTLTVPPSLAAARRGRPTHPSLDVPIPAPAPLIRVETSYAPLTLETLPPLLIKY</sequence>
<accession>A0ABT9BD59</accession>
<evidence type="ECO:0000313" key="2">
    <source>
        <dbReference type="EMBL" id="MDO7876184.1"/>
    </source>
</evidence>
<proteinExistence type="predicted"/>
<feature type="signal peptide" evidence="1">
    <location>
        <begin position="1"/>
        <end position="25"/>
    </location>
</feature>
<name>A0ABT9BD59_9BACT</name>
<gene>
    <name evidence="2" type="ORF">Q5H93_15675</name>
</gene>